<sequence>MRLDYGRDFLDRVVEVKGEEPGTADVLFVATGFLLTGRLVLTVKHAVEQDGRYLIRPHLGGKDFAAARVVHHPRLDLALLVLDRSVRDLEPAPLGTLPKRTGRVLFRAVGFPEFAFDKETATPAPETQVEGYIATGSHTDVDTLDLLVPDRDPEKIRGSSPWVGASGMAIIDRTGHLIGVQTHHLTSAGSNNLTAVRLDTMAADPAFRACLLDHDVTAEPLPVPLSTGDDAALTQVTPHEALVRDLRVTRRHLFPEHLPFVSPGPDDEADPSRIFTALAAPDSADVLLTGSAGSGKTRTCMQVAALAGLTGEWQVLHVAAAPDVTNEQLTKAVSRWGSRRVLLIIDGLHNCTGLVLETLRSDLDRTGVRVSCLSTVRKGNSYPRSADEYGDENFHVVPLAEGRHSAAVARRIYANVAPHALERWGEDEMARICGERPIIALLISAEIERRLTAGEAIPAFAGVRTGDLTKWLSTALFTEDALGRHGHTDKDSLIPGAESTNPVLLASVAALAASPQPAADVIAVVNELAETGTLGKTTSPGPDIVRNMRRLGWIQESGRHELEAVHDSVVEELLIAALLPPTSAEQAHALFGAYLVGARSIDRLIGHLRRAAGNADDRKARRLEALCTSWLRRHAERLAELLAPLTPDSVGTLLNLVTGSPWLPGAVENWDLLVEPWLRRAEERNPVLARALLAGAVRRSAGPLPPRLTAAAMAALLASREQHDHQILAALLSRADLPAPQVEALCREALAALDAGVSPSAAPFLLRHLLRRHDLDPEVTATVTGHALRWTEAAGETRQASFVLAPLLAVKALPLDSESATVRHALRWLDLHGTLPESRFVIRSLPRTTRLASQHASRLVDHTLAWVSAHGAEADARSVAKKLIKRPSDDDAPWVIDRVLAWLGRHNAGREAQYILTRLVQKKGLTDAQADETVQHALIWLDRYAGDQEALGVLLGMAGQDGLRRRVVKRDRLTSQQATRFIGHALSWLRIHGRQPMASTLLPSLLGYRRASPEQKLDLVAHALAWLDANEVTKDPNAVGVLQGVLNREAYRADQEQRAIAHAFTWMAAQSSDTEAGFIRLLVKRPLSADQAHLVIDQALDLLESRRTDGLYSDLLRALLGRSDLTAGQFARLIDLALSWLSRNGVSHDGKPPHNDTDFLLRRLLGRPEPDGRQARSIVEYALAWLATEAARSIYTGHVLLPLLERCHLTDDQTAAVVSAALTWLSWDARSRNSRAVLRALLVVPMLDDDRTARVLAHALAWRSPEEVPLVPLGGEHLDEEGEQSPPLLADKALAWLERNVGHPDASSVLRQLLRHPELDGAQGAVAVDRILALLDDPAAEAHTDAVLGSLLRRQDLPLEQAAAALGHALRRLGRPFADIDASRVLGPLLKRDDLDPAQWAEVVSRALDWLAIAQVEGDVSFVLHPLLESPVLSADQASAAVSHALRWLGEGGWARAPKAGFVLHPLLDRRDLDTGQARQAVDHAMTWLAKWHRLAREAPNPDAEYVLRPLLRRPGLPVPQAALALNYALAWRDKRTTRLSLADPGAEGAATAPPLTDFALDWSEAHAGAPQAYLVLEPLLMSVRLRKTAAAERISSCALAWLEGHHSMPEAGLVLRGLLTKAKLDYEQRTDALAYASDWLARHGMAVQAAPVWQGLVGRSAQGIDDALAWLVAFGSAEAAGYVLTALLERVDLTEEQSLLTDTYAAIWLGIHPDSRGASPIRKALQRRPGAPLSGRRAGIAQENG</sequence>
<protein>
    <submittedName>
        <fullName evidence="2">Trypsin-like peptidase domain-containing protein</fullName>
    </submittedName>
</protein>
<proteinExistence type="predicted"/>
<dbReference type="Pfam" id="PF13365">
    <property type="entry name" value="Trypsin_2"/>
    <property type="match status" value="1"/>
</dbReference>
<accession>A0ABW4T0I0</accession>
<dbReference type="RefSeq" id="WP_379574459.1">
    <property type="nucleotide sequence ID" value="NZ_JBHUFV010000033.1"/>
</dbReference>
<comment type="caution">
    <text evidence="2">The sequence shown here is derived from an EMBL/GenBank/DDBJ whole genome shotgun (WGS) entry which is preliminary data.</text>
</comment>
<dbReference type="SUPFAM" id="SSF50494">
    <property type="entry name" value="Trypsin-like serine proteases"/>
    <property type="match status" value="1"/>
</dbReference>
<dbReference type="EMBL" id="JBHUFV010000033">
    <property type="protein sequence ID" value="MFD1934406.1"/>
    <property type="molecule type" value="Genomic_DNA"/>
</dbReference>
<dbReference type="InterPro" id="IPR027417">
    <property type="entry name" value="P-loop_NTPase"/>
</dbReference>
<evidence type="ECO:0000313" key="3">
    <source>
        <dbReference type="Proteomes" id="UP001597368"/>
    </source>
</evidence>
<dbReference type="Proteomes" id="UP001597368">
    <property type="component" value="Unassembled WGS sequence"/>
</dbReference>
<organism evidence="2 3">
    <name type="scientific">Nonomuraea mangrovi</name>
    <dbReference type="NCBI Taxonomy" id="2316207"/>
    <lineage>
        <taxon>Bacteria</taxon>
        <taxon>Bacillati</taxon>
        <taxon>Actinomycetota</taxon>
        <taxon>Actinomycetes</taxon>
        <taxon>Streptosporangiales</taxon>
        <taxon>Streptosporangiaceae</taxon>
        <taxon>Nonomuraea</taxon>
    </lineage>
</organism>
<name>A0ABW4T0I0_9ACTN</name>
<evidence type="ECO:0000256" key="1">
    <source>
        <dbReference type="SAM" id="MobiDB-lite"/>
    </source>
</evidence>
<dbReference type="Gene3D" id="2.40.10.120">
    <property type="match status" value="1"/>
</dbReference>
<gene>
    <name evidence="2" type="ORF">ACFSKW_23345</name>
</gene>
<dbReference type="SUPFAM" id="SSF52540">
    <property type="entry name" value="P-loop containing nucleoside triphosphate hydrolases"/>
    <property type="match status" value="1"/>
</dbReference>
<dbReference type="InterPro" id="IPR009003">
    <property type="entry name" value="Peptidase_S1_PA"/>
</dbReference>
<evidence type="ECO:0000313" key="2">
    <source>
        <dbReference type="EMBL" id="MFD1934406.1"/>
    </source>
</evidence>
<reference evidence="3" key="1">
    <citation type="journal article" date="2019" name="Int. J. Syst. Evol. Microbiol.">
        <title>The Global Catalogue of Microorganisms (GCM) 10K type strain sequencing project: providing services to taxonomists for standard genome sequencing and annotation.</title>
        <authorList>
            <consortium name="The Broad Institute Genomics Platform"/>
            <consortium name="The Broad Institute Genome Sequencing Center for Infectious Disease"/>
            <person name="Wu L."/>
            <person name="Ma J."/>
        </authorList>
    </citation>
    <scope>NUCLEOTIDE SEQUENCE [LARGE SCALE GENOMIC DNA]</scope>
    <source>
        <strain evidence="3">ICMP 6774ER</strain>
    </source>
</reference>
<keyword evidence="3" id="KW-1185">Reference proteome</keyword>
<feature type="region of interest" description="Disordered" evidence="1">
    <location>
        <begin position="1721"/>
        <end position="1746"/>
    </location>
</feature>